<dbReference type="HOGENOM" id="CLU_214624_1_1_9"/>
<feature type="compositionally biased region" description="Basic and acidic residues" evidence="1">
    <location>
        <begin position="8"/>
        <end position="18"/>
    </location>
</feature>
<dbReference type="Proteomes" id="UP000008953">
    <property type="component" value="Chromosome"/>
</dbReference>
<name>D4L161_9FIRM</name>
<evidence type="ECO:0000313" key="2">
    <source>
        <dbReference type="EMBL" id="CBL13351.1"/>
    </source>
</evidence>
<organism evidence="2 3">
    <name type="scientific">Roseburia intestinalis XB6B4</name>
    <dbReference type="NCBI Taxonomy" id="718255"/>
    <lineage>
        <taxon>Bacteria</taxon>
        <taxon>Bacillati</taxon>
        <taxon>Bacillota</taxon>
        <taxon>Clostridia</taxon>
        <taxon>Lachnospirales</taxon>
        <taxon>Lachnospiraceae</taxon>
        <taxon>Roseburia</taxon>
    </lineage>
</organism>
<gene>
    <name evidence="2" type="ORF">RO1_29900</name>
</gene>
<dbReference type="AlphaFoldDB" id="D4L161"/>
<evidence type="ECO:0000313" key="3">
    <source>
        <dbReference type="Proteomes" id="UP000008953"/>
    </source>
</evidence>
<sequence>MAGDAAEDSGKKDEKSGNQEDDEAGAGHCK</sequence>
<feature type="region of interest" description="Disordered" evidence="1">
    <location>
        <begin position="1"/>
        <end position="30"/>
    </location>
</feature>
<dbReference type="EMBL" id="FP929050">
    <property type="protein sequence ID" value="CBL13351.1"/>
    <property type="molecule type" value="Genomic_DNA"/>
</dbReference>
<protein>
    <submittedName>
        <fullName evidence="2">Uncharacterized protein</fullName>
    </submittedName>
</protein>
<dbReference type="KEGG" id="rix:RO1_29900"/>
<evidence type="ECO:0000256" key="1">
    <source>
        <dbReference type="SAM" id="MobiDB-lite"/>
    </source>
</evidence>
<proteinExistence type="predicted"/>
<reference evidence="2 3" key="2">
    <citation type="submission" date="2010-03" db="EMBL/GenBank/DDBJ databases">
        <authorList>
            <person name="Pajon A."/>
        </authorList>
    </citation>
    <scope>NUCLEOTIDE SEQUENCE [LARGE SCALE GENOMIC DNA]</scope>
    <source>
        <strain evidence="2 3">XB6B4</strain>
    </source>
</reference>
<reference evidence="2 3" key="1">
    <citation type="submission" date="2010-03" db="EMBL/GenBank/DDBJ databases">
        <title>The genome sequence of Roseburia intestinalis XB6B4.</title>
        <authorList>
            <consortium name="metaHIT consortium -- http://www.metahit.eu/"/>
            <person name="Pajon A."/>
            <person name="Turner K."/>
            <person name="Parkhill J."/>
            <person name="Bernalier A."/>
        </authorList>
    </citation>
    <scope>NUCLEOTIDE SEQUENCE [LARGE SCALE GENOMIC DNA]</scope>
    <source>
        <strain evidence="2 3">XB6B4</strain>
    </source>
</reference>
<accession>D4L161</accession>